<gene>
    <name evidence="1" type="ORF">EBQ26_06115</name>
</gene>
<dbReference type="Pfam" id="PF14076">
    <property type="entry name" value="DUF4258"/>
    <property type="match status" value="1"/>
</dbReference>
<dbReference type="InterPro" id="IPR025354">
    <property type="entry name" value="DUF4258"/>
</dbReference>
<evidence type="ECO:0000313" key="2">
    <source>
        <dbReference type="Proteomes" id="UP000267521"/>
    </source>
</evidence>
<accession>A0A3M6Q912</accession>
<name>A0A3M6Q912_9BURK</name>
<reference evidence="1 2" key="1">
    <citation type="submission" date="2018-10" db="EMBL/GenBank/DDBJ databases">
        <title>Comamonadaceae CDC group NO-1 genome sequencing and assembly.</title>
        <authorList>
            <person name="Bernier A.-M."/>
            <person name="Bernard K."/>
        </authorList>
    </citation>
    <scope>NUCLEOTIDE SEQUENCE [LARGE SCALE GENOMIC DNA]</scope>
    <source>
        <strain evidence="1 2">NML970147</strain>
    </source>
</reference>
<sequence>MGEPSIHQIERFIRESAADSQSIAFTQHALARMRQRGVTRIMVMEALRMGCLRIAPEPDLKFPGIKCRMERLVSGVLVGAVVYLEYPLPDLTVVTVIDLGG</sequence>
<evidence type="ECO:0000313" key="1">
    <source>
        <dbReference type="EMBL" id="RMW98878.1"/>
    </source>
</evidence>
<protein>
    <submittedName>
        <fullName evidence="1">DUF4258 domain-containing protein</fullName>
    </submittedName>
</protein>
<proteinExistence type="predicted"/>
<comment type="caution">
    <text evidence="1">The sequence shown here is derived from an EMBL/GenBank/DDBJ whole genome shotgun (WGS) entry which is preliminary data.</text>
</comment>
<dbReference type="RefSeq" id="WP_122238129.1">
    <property type="nucleotide sequence ID" value="NZ_RDQM01000006.1"/>
</dbReference>
<organism evidence="1 2">
    <name type="scientific">Allofranklinella schreckenbergeri</name>
    <dbReference type="NCBI Taxonomy" id="1076744"/>
    <lineage>
        <taxon>Bacteria</taxon>
        <taxon>Pseudomonadati</taxon>
        <taxon>Pseudomonadota</taxon>
        <taxon>Betaproteobacteria</taxon>
        <taxon>Burkholderiales</taxon>
        <taxon>Comamonadaceae</taxon>
        <taxon>Allofranklinella</taxon>
    </lineage>
</organism>
<dbReference type="Proteomes" id="UP000267521">
    <property type="component" value="Unassembled WGS sequence"/>
</dbReference>
<dbReference type="EMBL" id="RDQM01000006">
    <property type="protein sequence ID" value="RMW98878.1"/>
    <property type="molecule type" value="Genomic_DNA"/>
</dbReference>
<dbReference type="AlphaFoldDB" id="A0A3M6Q912"/>